<dbReference type="PANTHER" id="PTHR47129">
    <property type="entry name" value="QUINONE OXIDOREDUCTASE 2"/>
    <property type="match status" value="1"/>
</dbReference>
<dbReference type="InterPro" id="IPR008030">
    <property type="entry name" value="NmrA-like"/>
</dbReference>
<evidence type="ECO:0000313" key="3">
    <source>
        <dbReference type="Proteomes" id="UP000198984"/>
    </source>
</evidence>
<reference evidence="2 3" key="1">
    <citation type="submission" date="2016-10" db="EMBL/GenBank/DDBJ databases">
        <authorList>
            <person name="de Groot N.N."/>
        </authorList>
    </citation>
    <scope>NUCLEOTIDE SEQUENCE [LARGE SCALE GENOMIC DNA]</scope>
    <source>
        <strain evidence="2 3">DSM 21039</strain>
    </source>
</reference>
<dbReference type="Pfam" id="PF05368">
    <property type="entry name" value="NmrA"/>
    <property type="match status" value="1"/>
</dbReference>
<dbReference type="EMBL" id="FOBB01000005">
    <property type="protein sequence ID" value="SEM58659.1"/>
    <property type="molecule type" value="Genomic_DNA"/>
</dbReference>
<dbReference type="STRING" id="573321.SAMN04488505_105115"/>
<dbReference type="Proteomes" id="UP000198984">
    <property type="component" value="Unassembled WGS sequence"/>
</dbReference>
<sequence length="288" mass="30571">MILVTGANGHFGKATVEFLLQKGIPAASIGALVREEAKGAALKARGVTILTGDYNNYASLVSAFAGAEKVLLVSGTELEQRSAQQENVVNAAKAAGVQHLVYTSVERRTDSENSPLSIILSSHFHTEKVIKASGIPYTMLRNNIYLDMLPMFLGQTVLEKGVFFPAGDGAAGFALRSDMAEAAANILAGTGHENKDYHISGPALSFGRIAEILSDISGKKVPYNSPDGETYIKTVVEAGVPALYAGFFAGFGEAIRQGELYPDHTDLPALLGRTPTGAEQYFRQVYGA</sequence>
<dbReference type="AlphaFoldDB" id="A0A1H7ZMD1"/>
<evidence type="ECO:0000259" key="1">
    <source>
        <dbReference type="Pfam" id="PF05368"/>
    </source>
</evidence>
<feature type="domain" description="NmrA-like" evidence="1">
    <location>
        <begin position="2"/>
        <end position="235"/>
    </location>
</feature>
<dbReference type="CDD" id="cd05269">
    <property type="entry name" value="TMR_SDR_a"/>
    <property type="match status" value="1"/>
</dbReference>
<dbReference type="Gene3D" id="3.90.25.10">
    <property type="entry name" value="UDP-galactose 4-epimerase, domain 1"/>
    <property type="match status" value="1"/>
</dbReference>
<gene>
    <name evidence="2" type="ORF">SAMN04488505_105115</name>
</gene>
<dbReference type="InterPro" id="IPR036291">
    <property type="entry name" value="NAD(P)-bd_dom_sf"/>
</dbReference>
<evidence type="ECO:0000313" key="2">
    <source>
        <dbReference type="EMBL" id="SEM58659.1"/>
    </source>
</evidence>
<dbReference type="PANTHER" id="PTHR47129:SF1">
    <property type="entry name" value="NMRA-LIKE DOMAIN-CONTAINING PROTEIN"/>
    <property type="match status" value="1"/>
</dbReference>
<protein>
    <submittedName>
        <fullName evidence="2">NAD(P)H dehydrogenase (Quinone)</fullName>
    </submittedName>
</protein>
<organism evidence="2 3">
    <name type="scientific">Chitinophaga rupis</name>
    <dbReference type="NCBI Taxonomy" id="573321"/>
    <lineage>
        <taxon>Bacteria</taxon>
        <taxon>Pseudomonadati</taxon>
        <taxon>Bacteroidota</taxon>
        <taxon>Chitinophagia</taxon>
        <taxon>Chitinophagales</taxon>
        <taxon>Chitinophagaceae</taxon>
        <taxon>Chitinophaga</taxon>
    </lineage>
</organism>
<dbReference type="SUPFAM" id="SSF51735">
    <property type="entry name" value="NAD(P)-binding Rossmann-fold domains"/>
    <property type="match status" value="1"/>
</dbReference>
<dbReference type="OrthoDB" id="9780595at2"/>
<name>A0A1H7ZMD1_9BACT</name>
<proteinExistence type="predicted"/>
<dbReference type="InterPro" id="IPR052718">
    <property type="entry name" value="NmrA-type_oxidoreductase"/>
</dbReference>
<dbReference type="RefSeq" id="WP_089916166.1">
    <property type="nucleotide sequence ID" value="NZ_FOBB01000005.1"/>
</dbReference>
<accession>A0A1H7ZMD1</accession>
<dbReference type="Gene3D" id="3.40.50.720">
    <property type="entry name" value="NAD(P)-binding Rossmann-like Domain"/>
    <property type="match status" value="1"/>
</dbReference>
<keyword evidence="3" id="KW-1185">Reference proteome</keyword>